<reference evidence="2 3" key="1">
    <citation type="submission" date="2018-08" db="EMBL/GenBank/DDBJ databases">
        <title>Streptomyces globisporus 1912-4Crt, whole genome shotgun sequence.</title>
        <authorList>
            <person name="Matselyukh B."/>
        </authorList>
    </citation>
    <scope>NUCLEOTIDE SEQUENCE [LARGE SCALE GENOMIC DNA]</scope>
    <source>
        <strain evidence="2 3">1912-4Crt</strain>
    </source>
</reference>
<dbReference type="Gene3D" id="3.90.25.10">
    <property type="entry name" value="UDP-galactose 4-epimerase, domain 1"/>
    <property type="match status" value="1"/>
</dbReference>
<proteinExistence type="predicted"/>
<dbReference type="InterPro" id="IPR036291">
    <property type="entry name" value="NAD(P)-bd_dom_sf"/>
</dbReference>
<dbReference type="EMBL" id="QWFA01000010">
    <property type="protein sequence ID" value="ROV69898.1"/>
    <property type="molecule type" value="Genomic_DNA"/>
</dbReference>
<organism evidence="2 3">
    <name type="scientific">Streptomyces globisporus</name>
    <dbReference type="NCBI Taxonomy" id="1908"/>
    <lineage>
        <taxon>Bacteria</taxon>
        <taxon>Bacillati</taxon>
        <taxon>Actinomycetota</taxon>
        <taxon>Actinomycetes</taxon>
        <taxon>Kitasatosporales</taxon>
        <taxon>Streptomycetaceae</taxon>
        <taxon>Streptomyces</taxon>
    </lineage>
</organism>
<dbReference type="SUPFAM" id="SSF51735">
    <property type="entry name" value="NAD(P)-binding Rossmann-fold domains"/>
    <property type="match status" value="1"/>
</dbReference>
<dbReference type="Proteomes" id="UP000285596">
    <property type="component" value="Unassembled WGS sequence"/>
</dbReference>
<dbReference type="InterPro" id="IPR050177">
    <property type="entry name" value="Lipid_A_modif_metabolic_enz"/>
</dbReference>
<evidence type="ECO:0000313" key="3">
    <source>
        <dbReference type="Proteomes" id="UP000285596"/>
    </source>
</evidence>
<dbReference type="AlphaFoldDB" id="A0A423V630"/>
<accession>A0A423V630</accession>
<feature type="domain" description="NAD-dependent epimerase/dehydratase" evidence="1">
    <location>
        <begin position="9"/>
        <end position="247"/>
    </location>
</feature>
<protein>
    <submittedName>
        <fullName evidence="2">NAD(P)-dependent oxidoreductase</fullName>
    </submittedName>
</protein>
<dbReference type="Pfam" id="PF01370">
    <property type="entry name" value="Epimerase"/>
    <property type="match status" value="1"/>
</dbReference>
<dbReference type="Gene3D" id="3.40.50.720">
    <property type="entry name" value="NAD(P)-binding Rossmann-like Domain"/>
    <property type="match status" value="1"/>
</dbReference>
<gene>
    <name evidence="2" type="ORF">D3105_03560</name>
</gene>
<dbReference type="InterPro" id="IPR001509">
    <property type="entry name" value="Epimerase_deHydtase"/>
</dbReference>
<evidence type="ECO:0000313" key="2">
    <source>
        <dbReference type="EMBL" id="ROV69898.1"/>
    </source>
</evidence>
<name>A0A423V630_STRGL</name>
<dbReference type="PANTHER" id="PTHR43245">
    <property type="entry name" value="BIFUNCTIONAL POLYMYXIN RESISTANCE PROTEIN ARNA"/>
    <property type="match status" value="1"/>
</dbReference>
<evidence type="ECO:0000259" key="1">
    <source>
        <dbReference type="Pfam" id="PF01370"/>
    </source>
</evidence>
<comment type="caution">
    <text evidence="2">The sequence shown here is derived from an EMBL/GenBank/DDBJ whole genome shotgun (WGS) entry which is preliminary data.</text>
</comment>
<sequence length="316" mass="33128">MRRLTGTRVVVLGGSGFLGRHLRTAYRSAGADVVGVSRTAGPAHGGTGERSLAFDLAEAGRTELLDLLSGLRPDVIVNAAGAVWQVTEEEMRRANDELVAALTAAVAELPGRPRLIQLGSVHEYGAGDPDTGITEEREPAPVNAYGRSKLRATRHVLDAAEAGELDGVVLRMANIIGPGSPAGSLLGGVAAHLQRFARDSGSTDAELVLGPLRAERDFVDVRDVVDAVLAVGSAPASGVSGRVVNVGSGQAVRSGRVVERLIELSGLPVRLVERSADPNRSDLDCLWLDISRARRLLGWEPRRDLDASLAGLLAAV</sequence>
<dbReference type="RefSeq" id="WP_118899894.1">
    <property type="nucleotide sequence ID" value="NZ_QWFA01000010.1"/>
</dbReference>